<dbReference type="RefSeq" id="WP_014227173.1">
    <property type="nucleotide sequence ID" value="NC_016612.1"/>
</dbReference>
<dbReference type="GO" id="GO:0005524">
    <property type="term" value="F:ATP binding"/>
    <property type="evidence" value="ECO:0007669"/>
    <property type="project" value="UniProtKB-KW"/>
</dbReference>
<evidence type="ECO:0000313" key="3">
    <source>
        <dbReference type="EMBL" id="AEX02816.1"/>
    </source>
</evidence>
<evidence type="ECO:0000256" key="1">
    <source>
        <dbReference type="ARBA" id="ARBA00022741"/>
    </source>
</evidence>
<dbReference type="NCBIfam" id="TIGR03371">
    <property type="entry name" value="cellulose_yhjQ"/>
    <property type="match status" value="1"/>
</dbReference>
<dbReference type="GO" id="GO:0051782">
    <property type="term" value="P:negative regulation of cell division"/>
    <property type="evidence" value="ECO:0007669"/>
    <property type="project" value="TreeGrafter"/>
</dbReference>
<dbReference type="SUPFAM" id="SSF52540">
    <property type="entry name" value="P-loop containing nucleoside triphosphate hydrolases"/>
    <property type="match status" value="1"/>
</dbReference>
<dbReference type="GO" id="GO:0009898">
    <property type="term" value="C:cytoplasmic side of plasma membrane"/>
    <property type="evidence" value="ECO:0007669"/>
    <property type="project" value="TreeGrafter"/>
</dbReference>
<accession>A0A0H3H055</accession>
<dbReference type="HOGENOM" id="CLU_037612_7_1_6"/>
<sequence length="245" mass="27206">MAILGLQGVRGGTGTTSITAALAWALQLLGETVLVVDTSPDNMLRFFFNVDFSHKAGWARATIDGSDWRDAGLRYTSHIDLLPFGQLTPGERANIDQLQPTLAPMAGMVQKLHQQGDHRWLLIDLPDGYSPLTRSLIDVCDRTLVIVHPDGNSHIRLHQQALPVNSDILINDLRVGSQLQEDLYQLWLESQRRILPVTIHRDEAMAECLAAKQPLGEYRQDSLAAEEILTLANWCLLHYAGKGAE</sequence>
<dbReference type="PANTHER" id="PTHR43384">
    <property type="entry name" value="SEPTUM SITE-DETERMINING PROTEIN MIND HOMOLOG, CHLOROPLASTIC-RELATED"/>
    <property type="match status" value="1"/>
</dbReference>
<dbReference type="KEGG" id="kox:KOX_05405"/>
<evidence type="ECO:0000256" key="2">
    <source>
        <dbReference type="ARBA" id="ARBA00022840"/>
    </source>
</evidence>
<proteinExistence type="predicted"/>
<dbReference type="GO" id="GO:0051301">
    <property type="term" value="P:cell division"/>
    <property type="evidence" value="ECO:0007669"/>
    <property type="project" value="UniProtKB-KW"/>
</dbReference>
<dbReference type="AlphaFoldDB" id="A0A0H3H055"/>
<gene>
    <name evidence="3" type="ordered locus">KOX_05405</name>
</gene>
<organism evidence="3 4">
    <name type="scientific">Klebsiella michiganensis (strain ATCC 8724 / DSM 4798 / JCM 20051 / NBRC 3318 / NRRL B-199 / KCTC 1686 / BUCSAV 143 / CCM 1901)</name>
    <dbReference type="NCBI Taxonomy" id="1006551"/>
    <lineage>
        <taxon>Bacteria</taxon>
        <taxon>Pseudomonadati</taxon>
        <taxon>Pseudomonadota</taxon>
        <taxon>Gammaproteobacteria</taxon>
        <taxon>Enterobacterales</taxon>
        <taxon>Enterobacteriaceae</taxon>
        <taxon>Klebsiella/Raoultella group</taxon>
        <taxon>Klebsiella</taxon>
    </lineage>
</organism>
<dbReference type="NCBIfam" id="NF007460">
    <property type="entry name" value="PRK10037.1"/>
    <property type="match status" value="1"/>
</dbReference>
<name>A0A0H3H055_KLEM8</name>
<keyword evidence="1" id="KW-0547">Nucleotide-binding</keyword>
<keyword evidence="2" id="KW-0067">ATP-binding</keyword>
<protein>
    <submittedName>
        <fullName evidence="3">Cell division protein</fullName>
    </submittedName>
</protein>
<dbReference type="Pfam" id="PF06564">
    <property type="entry name" value="CBP_BcsQ"/>
    <property type="match status" value="1"/>
</dbReference>
<dbReference type="GO" id="GO:0005829">
    <property type="term" value="C:cytosol"/>
    <property type="evidence" value="ECO:0007669"/>
    <property type="project" value="TreeGrafter"/>
</dbReference>
<evidence type="ECO:0000313" key="4">
    <source>
        <dbReference type="Proteomes" id="UP000007843"/>
    </source>
</evidence>
<dbReference type="GO" id="GO:0016887">
    <property type="term" value="F:ATP hydrolysis activity"/>
    <property type="evidence" value="ECO:0007669"/>
    <property type="project" value="TreeGrafter"/>
</dbReference>
<dbReference type="Proteomes" id="UP000007843">
    <property type="component" value="Chromosome"/>
</dbReference>
<dbReference type="InterPro" id="IPR050625">
    <property type="entry name" value="ParA/MinD_ATPase"/>
</dbReference>
<keyword evidence="3" id="KW-0132">Cell division</keyword>
<reference evidence="3 4" key="1">
    <citation type="journal article" date="2012" name="J. Bacteriol.">
        <title>Complete genome sequence of Klebsiella oxytoca KCTC 1686, used in production of 2,3-butanediol.</title>
        <authorList>
            <person name="Shin S.H."/>
            <person name="Kim S."/>
            <person name="Kim J.Y."/>
            <person name="Lee S."/>
            <person name="Um Y."/>
            <person name="Oh M.K."/>
            <person name="Kim Y.R."/>
            <person name="Lee J."/>
            <person name="Yang K.S."/>
        </authorList>
    </citation>
    <scope>NUCLEOTIDE SEQUENCE [LARGE SCALE GENOMIC DNA]</scope>
    <source>
        <strain evidence="4">ATCC 8724 / DSM 4798 / JCM 20051 / NBRC 3318 / NRRL B-199 / KCTC 1686</strain>
    </source>
</reference>
<dbReference type="InterPro" id="IPR027417">
    <property type="entry name" value="P-loop_NTPase"/>
</dbReference>
<dbReference type="Gene3D" id="3.40.50.300">
    <property type="entry name" value="P-loop containing nucleotide triphosphate hydrolases"/>
    <property type="match status" value="1"/>
</dbReference>
<keyword evidence="3" id="KW-0131">Cell cycle</keyword>
<dbReference type="PATRIC" id="fig|1006551.4.peg.1083"/>
<dbReference type="EMBL" id="CP003218">
    <property type="protein sequence ID" value="AEX02816.1"/>
    <property type="molecule type" value="Genomic_DNA"/>
</dbReference>
<dbReference type="InterPro" id="IPR017746">
    <property type="entry name" value="Cellulose_synthase_operon_BcsQ"/>
</dbReference>
<dbReference type="PANTHER" id="PTHR43384:SF4">
    <property type="entry name" value="CELLULOSE BIOSYNTHESIS PROTEIN BCSQ-RELATED"/>
    <property type="match status" value="1"/>
</dbReference>